<dbReference type="EMBL" id="MW460246">
    <property type="protein sequence ID" value="QRE00398.1"/>
    <property type="molecule type" value="Genomic_DNA"/>
</dbReference>
<dbReference type="InterPro" id="IPR031893">
    <property type="entry name" value="Phage_tail_APC"/>
</dbReference>
<protein>
    <recommendedName>
        <fullName evidence="5">Phage tail assembly chaperone protein</fullName>
    </recommendedName>
</protein>
<dbReference type="InterPro" id="IPR019094">
    <property type="entry name" value="Phage_SP-beta_YorD"/>
</dbReference>
<dbReference type="Pfam" id="PF09636">
    <property type="entry name" value="XkdW"/>
    <property type="match status" value="1"/>
</dbReference>
<dbReference type="Proteomes" id="UP000622430">
    <property type="component" value="Segment"/>
</dbReference>
<evidence type="ECO:0000313" key="3">
    <source>
        <dbReference type="EMBL" id="QRE00398.1"/>
    </source>
</evidence>
<sequence length="126" mass="14874">MVSHELLILVIESRYPGLVHGRDYWVGHPLDEKGEHCGDAFIAAWHVGDRPDINELLAECDKFAPKLAEQKERIERNSRLNRSDWTQNPDLPSEFREKWAEYRTRLRDLPKSEGWPMNINWPKEPK</sequence>
<dbReference type="Gene3D" id="6.10.140.1310">
    <property type="match status" value="1"/>
</dbReference>
<keyword evidence="4" id="KW-1185">Reference proteome</keyword>
<feature type="domain" description="Bacteriophage SP-beta YorD" evidence="1">
    <location>
        <begin position="8"/>
        <end position="47"/>
    </location>
</feature>
<accession>A0A889IRM4</accession>
<evidence type="ECO:0000313" key="4">
    <source>
        <dbReference type="Proteomes" id="UP000622430"/>
    </source>
</evidence>
<dbReference type="Pfam" id="PF16778">
    <property type="entry name" value="Phage_tail_APC"/>
    <property type="match status" value="1"/>
</dbReference>
<evidence type="ECO:0008006" key="5">
    <source>
        <dbReference type="Google" id="ProtNLM"/>
    </source>
</evidence>
<feature type="domain" description="Phage tail assembly chaperone-like" evidence="2">
    <location>
        <begin position="71"/>
        <end position="126"/>
    </location>
</feature>
<evidence type="ECO:0000259" key="1">
    <source>
        <dbReference type="Pfam" id="PF09636"/>
    </source>
</evidence>
<organism evidence="3 4">
    <name type="scientific">Burkholderia phage BCSR52</name>
    <dbReference type="NCBI Taxonomy" id="2805748"/>
    <lineage>
        <taxon>Viruses</taxon>
        <taxon>Duplodnaviria</taxon>
        <taxon>Heunggongvirae</taxon>
        <taxon>Uroviricota</taxon>
        <taxon>Caudoviricetes</taxon>
        <taxon>Lindbergviridae</taxon>
        <taxon>Irusalimvirus</taxon>
        <taxon>Irusalimvirus BCSR52</taxon>
    </lineage>
</organism>
<proteinExistence type="predicted"/>
<evidence type="ECO:0000259" key="2">
    <source>
        <dbReference type="Pfam" id="PF16778"/>
    </source>
</evidence>
<reference evidence="3" key="1">
    <citation type="submission" date="2021-01" db="EMBL/GenBank/DDBJ databases">
        <authorList>
            <person name="Rakov C."/>
            <person name="Alkalay-Oren S."/>
            <person name="Coppenhagen-Glazer S."/>
            <person name="Hazan R."/>
        </authorList>
    </citation>
    <scope>NUCLEOTIDE SEQUENCE</scope>
</reference>
<name>A0A889IRM4_9CAUD</name>